<protein>
    <submittedName>
        <fullName evidence="10">Citrate transporter</fullName>
    </submittedName>
</protein>
<dbReference type="PANTHER" id="PTHR43302:SF5">
    <property type="entry name" value="TRANSPORTER ARSB-RELATED"/>
    <property type="match status" value="1"/>
</dbReference>
<feature type="transmembrane region" description="Helical" evidence="8">
    <location>
        <begin position="99"/>
        <end position="129"/>
    </location>
</feature>
<keyword evidence="3" id="KW-0813">Transport</keyword>
<dbReference type="EMBL" id="CP002049">
    <property type="protein sequence ID" value="ADI13485.1"/>
    <property type="molecule type" value="Genomic_DNA"/>
</dbReference>
<evidence type="ECO:0000256" key="4">
    <source>
        <dbReference type="ARBA" id="ARBA00022475"/>
    </source>
</evidence>
<sequence>MPPLTPDQTLTLATASVTLLGVAFGRLPGLHLNRATIALVGAGVLVAAGVLELREAWALIDGEILTLLFALMVVNAALTHVGLFRLLTRLAVSRARSALGLLVVLCFTAGVISAFFLNDTVVLMFTPLVLRVCLELGLKPVPYLVALAASANVGSVATLTGNPQNLVVGVQGGIGYLAFARALAPVALVGLVVVVALVALSHPREFRRPVTPNPSALPDDLKAPREGSRWRIGGVVAGMLAAFALGAPVAEAALLAATALLLVGGIPADKLLAELDWNLLLLFAGLFVTVGALGASGASAPLFAPVQPLLDAGLASLVAAVALLSNVLSNVPTVLLIAPVVPRLSDPQTAWLAVAMASTLAGNLTLAGAVANLIVAERARREGVKVSFWAFFKLGAPITLLTLLFGWWWLAS</sequence>
<feature type="transmembrane region" description="Helical" evidence="8">
    <location>
        <begin position="388"/>
        <end position="410"/>
    </location>
</feature>
<evidence type="ECO:0000313" key="11">
    <source>
        <dbReference type="Proteomes" id="UP000000379"/>
    </source>
</evidence>
<evidence type="ECO:0000256" key="6">
    <source>
        <dbReference type="ARBA" id="ARBA00022989"/>
    </source>
</evidence>
<keyword evidence="4" id="KW-1003">Cell membrane</keyword>
<evidence type="ECO:0000256" key="8">
    <source>
        <dbReference type="SAM" id="Phobius"/>
    </source>
</evidence>
<reference evidence="10 11" key="2">
    <citation type="journal article" date="2011" name="Stand. Genomic Sci.">
        <title>Complete genome sequence of Truepera radiovictrix type strain (RQ-24).</title>
        <authorList>
            <person name="Ivanova N."/>
            <person name="Rohde C."/>
            <person name="Munk C."/>
            <person name="Nolan M."/>
            <person name="Lucas S."/>
            <person name="Del Rio T.G."/>
            <person name="Tice H."/>
            <person name="Deshpande S."/>
            <person name="Cheng J.F."/>
            <person name="Tapia R."/>
            <person name="Han C."/>
            <person name="Goodwin L."/>
            <person name="Pitluck S."/>
            <person name="Liolios K."/>
            <person name="Mavromatis K."/>
            <person name="Mikhailova N."/>
            <person name="Pati A."/>
            <person name="Chen A."/>
            <person name="Palaniappan K."/>
            <person name="Land M."/>
            <person name="Hauser L."/>
            <person name="Chang Y.J."/>
            <person name="Jeffries C.D."/>
            <person name="Brambilla E."/>
            <person name="Rohde M."/>
            <person name="Goker M."/>
            <person name="Tindall B.J."/>
            <person name="Woyke T."/>
            <person name="Bristow J."/>
            <person name="Eisen J.A."/>
            <person name="Markowitz V."/>
            <person name="Hugenholtz P."/>
            <person name="Kyrpides N.C."/>
            <person name="Klenk H.P."/>
            <person name="Lapidus A."/>
        </authorList>
    </citation>
    <scope>NUCLEOTIDE SEQUENCE [LARGE SCALE GENOMIC DNA]</scope>
    <source>
        <strain evidence="11">DSM 17093 / CIP 108686 / LMG 22925 / RQ-24</strain>
    </source>
</reference>
<gene>
    <name evidence="10" type="ordered locus">Trad_0346</name>
</gene>
<evidence type="ECO:0000256" key="7">
    <source>
        <dbReference type="ARBA" id="ARBA00023136"/>
    </source>
</evidence>
<dbReference type="Proteomes" id="UP000000379">
    <property type="component" value="Chromosome"/>
</dbReference>
<dbReference type="eggNOG" id="COG1055">
    <property type="taxonomic scope" value="Bacteria"/>
</dbReference>
<feature type="transmembrane region" description="Helical" evidence="8">
    <location>
        <begin position="350"/>
        <end position="376"/>
    </location>
</feature>
<feature type="transmembrane region" description="Helical" evidence="8">
    <location>
        <begin position="314"/>
        <end position="338"/>
    </location>
</feature>
<dbReference type="InterPro" id="IPR000802">
    <property type="entry name" value="Arsenical_pump_ArsB"/>
</dbReference>
<dbReference type="AlphaFoldDB" id="D7CRJ5"/>
<proteinExistence type="inferred from homology"/>
<organism evidence="10 11">
    <name type="scientific">Truepera radiovictrix (strain DSM 17093 / CIP 108686 / LMG 22925 / RQ-24)</name>
    <dbReference type="NCBI Taxonomy" id="649638"/>
    <lineage>
        <taxon>Bacteria</taxon>
        <taxon>Thermotogati</taxon>
        <taxon>Deinococcota</taxon>
        <taxon>Deinococci</taxon>
        <taxon>Trueperales</taxon>
        <taxon>Trueperaceae</taxon>
        <taxon>Truepera</taxon>
    </lineage>
</organism>
<dbReference type="HOGENOM" id="CLU_011920_3_0_0"/>
<evidence type="ECO:0000313" key="10">
    <source>
        <dbReference type="EMBL" id="ADI13485.1"/>
    </source>
</evidence>
<keyword evidence="7 8" id="KW-0472">Membrane</keyword>
<evidence type="ECO:0000256" key="3">
    <source>
        <dbReference type="ARBA" id="ARBA00022448"/>
    </source>
</evidence>
<feature type="domain" description="Citrate transporter-like" evidence="9">
    <location>
        <begin position="32"/>
        <end position="357"/>
    </location>
</feature>
<name>D7CRJ5_TRURR</name>
<dbReference type="Pfam" id="PF03600">
    <property type="entry name" value="CitMHS"/>
    <property type="match status" value="1"/>
</dbReference>
<comment type="similarity">
    <text evidence="2">Belongs to the CitM (TC 2.A.11) transporter family.</text>
</comment>
<comment type="subcellular location">
    <subcellularLocation>
        <location evidence="1">Cell membrane</location>
        <topology evidence="1">Multi-pass membrane protein</topology>
    </subcellularLocation>
</comment>
<evidence type="ECO:0000259" key="9">
    <source>
        <dbReference type="Pfam" id="PF03600"/>
    </source>
</evidence>
<feature type="transmembrane region" description="Helical" evidence="8">
    <location>
        <begin position="232"/>
        <end position="265"/>
    </location>
</feature>
<dbReference type="STRING" id="649638.Trad_0346"/>
<evidence type="ECO:0000256" key="1">
    <source>
        <dbReference type="ARBA" id="ARBA00004651"/>
    </source>
</evidence>
<evidence type="ECO:0000256" key="5">
    <source>
        <dbReference type="ARBA" id="ARBA00022692"/>
    </source>
</evidence>
<keyword evidence="11" id="KW-1185">Reference proteome</keyword>
<dbReference type="InterPro" id="IPR004680">
    <property type="entry name" value="Cit_transptr-like_dom"/>
</dbReference>
<dbReference type="KEGG" id="tra:Trad_0346"/>
<keyword evidence="6 8" id="KW-1133">Transmembrane helix</keyword>
<dbReference type="RefSeq" id="WP_013176865.1">
    <property type="nucleotide sequence ID" value="NC_014221.1"/>
</dbReference>
<dbReference type="OrthoDB" id="9765532at2"/>
<feature type="transmembrane region" description="Helical" evidence="8">
    <location>
        <begin position="65"/>
        <end position="87"/>
    </location>
</feature>
<keyword evidence="5 8" id="KW-0812">Transmembrane</keyword>
<feature type="transmembrane region" description="Helical" evidence="8">
    <location>
        <begin position="35"/>
        <end position="53"/>
    </location>
</feature>
<feature type="transmembrane region" description="Helical" evidence="8">
    <location>
        <begin position="173"/>
        <end position="200"/>
    </location>
</feature>
<dbReference type="GO" id="GO:0005886">
    <property type="term" value="C:plasma membrane"/>
    <property type="evidence" value="ECO:0007669"/>
    <property type="project" value="UniProtKB-SubCell"/>
</dbReference>
<dbReference type="GO" id="GO:0015105">
    <property type="term" value="F:arsenite transmembrane transporter activity"/>
    <property type="evidence" value="ECO:0007669"/>
    <property type="project" value="InterPro"/>
</dbReference>
<reference evidence="11" key="1">
    <citation type="submission" date="2010-05" db="EMBL/GenBank/DDBJ databases">
        <title>The complete genome of Truepera radiovictris DSM 17093.</title>
        <authorList>
            <consortium name="US DOE Joint Genome Institute (JGI-PGF)"/>
            <person name="Lucas S."/>
            <person name="Copeland A."/>
            <person name="Lapidus A."/>
            <person name="Glavina del Rio T."/>
            <person name="Dalin E."/>
            <person name="Tice H."/>
            <person name="Bruce D."/>
            <person name="Goodwin L."/>
            <person name="Pitluck S."/>
            <person name="Kyrpides N."/>
            <person name="Mavromatis K."/>
            <person name="Ovchinnikova G."/>
            <person name="Munk A.C."/>
            <person name="Detter J.C."/>
            <person name="Han C."/>
            <person name="Tapia R."/>
            <person name="Land M."/>
            <person name="Hauser L."/>
            <person name="Markowitz V."/>
            <person name="Cheng J.-F."/>
            <person name="Hugenholtz P."/>
            <person name="Woyke T."/>
            <person name="Wu D."/>
            <person name="Tindall B."/>
            <person name="Pomrenke H.G."/>
            <person name="Brambilla E."/>
            <person name="Klenk H.-P."/>
            <person name="Eisen J.A."/>
        </authorList>
    </citation>
    <scope>NUCLEOTIDE SEQUENCE [LARGE SCALE GENOMIC DNA]</scope>
    <source>
        <strain evidence="11">DSM 17093 / CIP 108686 / LMG 22925 / RQ-24</strain>
    </source>
</reference>
<accession>D7CRJ5</accession>
<evidence type="ECO:0000256" key="2">
    <source>
        <dbReference type="ARBA" id="ARBA00009843"/>
    </source>
</evidence>
<dbReference type="PANTHER" id="PTHR43302">
    <property type="entry name" value="TRANSPORTER ARSB-RELATED"/>
    <property type="match status" value="1"/>
</dbReference>
<dbReference type="PRINTS" id="PR00758">
    <property type="entry name" value="ARSENICPUMP"/>
</dbReference>
<feature type="transmembrane region" description="Helical" evidence="8">
    <location>
        <begin position="277"/>
        <end position="302"/>
    </location>
</feature>